<evidence type="ECO:0000313" key="2">
    <source>
        <dbReference type="EMBL" id="MCE0481461.1"/>
    </source>
</evidence>
<comment type="caution">
    <text evidence="2">The sequence shown here is derived from an EMBL/GenBank/DDBJ whole genome shotgun (WGS) entry which is preliminary data.</text>
</comment>
<feature type="compositionally biased region" description="Basic and acidic residues" evidence="1">
    <location>
        <begin position="70"/>
        <end position="79"/>
    </location>
</feature>
<evidence type="ECO:0000313" key="3">
    <source>
        <dbReference type="Proteomes" id="UP000823775"/>
    </source>
</evidence>
<name>A0ABS8VP77_DATST</name>
<accession>A0ABS8VP77</accession>
<protein>
    <submittedName>
        <fullName evidence="2">Uncharacterized protein</fullName>
    </submittedName>
</protein>
<keyword evidence="3" id="KW-1185">Reference proteome</keyword>
<organism evidence="2 3">
    <name type="scientific">Datura stramonium</name>
    <name type="common">Jimsonweed</name>
    <name type="synonym">Common thornapple</name>
    <dbReference type="NCBI Taxonomy" id="4076"/>
    <lineage>
        <taxon>Eukaryota</taxon>
        <taxon>Viridiplantae</taxon>
        <taxon>Streptophyta</taxon>
        <taxon>Embryophyta</taxon>
        <taxon>Tracheophyta</taxon>
        <taxon>Spermatophyta</taxon>
        <taxon>Magnoliopsida</taxon>
        <taxon>eudicotyledons</taxon>
        <taxon>Gunneridae</taxon>
        <taxon>Pentapetalae</taxon>
        <taxon>asterids</taxon>
        <taxon>lamiids</taxon>
        <taxon>Solanales</taxon>
        <taxon>Solanaceae</taxon>
        <taxon>Solanoideae</taxon>
        <taxon>Datureae</taxon>
        <taxon>Datura</taxon>
    </lineage>
</organism>
<evidence type="ECO:0000256" key="1">
    <source>
        <dbReference type="SAM" id="MobiDB-lite"/>
    </source>
</evidence>
<dbReference type="Proteomes" id="UP000823775">
    <property type="component" value="Unassembled WGS sequence"/>
</dbReference>
<gene>
    <name evidence="2" type="ORF">HAX54_039236</name>
</gene>
<dbReference type="EMBL" id="JACEIK010005420">
    <property type="protein sequence ID" value="MCE0481461.1"/>
    <property type="molecule type" value="Genomic_DNA"/>
</dbReference>
<reference evidence="2 3" key="1">
    <citation type="journal article" date="2021" name="BMC Genomics">
        <title>Datura genome reveals duplications of psychoactive alkaloid biosynthetic genes and high mutation rate following tissue culture.</title>
        <authorList>
            <person name="Rajewski A."/>
            <person name="Carter-House D."/>
            <person name="Stajich J."/>
            <person name="Litt A."/>
        </authorList>
    </citation>
    <scope>NUCLEOTIDE SEQUENCE [LARGE SCALE GENOMIC DNA]</scope>
    <source>
        <strain evidence="2">AR-01</strain>
    </source>
</reference>
<feature type="region of interest" description="Disordered" evidence="1">
    <location>
        <begin position="20"/>
        <end position="79"/>
    </location>
</feature>
<feature type="non-terminal residue" evidence="2">
    <location>
        <position position="79"/>
    </location>
</feature>
<proteinExistence type="predicted"/>
<sequence>MSRDCEKGYYESQYGWQHFGMTRTDEPYNGKGQTNKNAQNKRARDKIAARRALREKSLHLSRRWTPMKSMNHEPLRHKP</sequence>
<feature type="compositionally biased region" description="Basic and acidic residues" evidence="1">
    <location>
        <begin position="45"/>
        <end position="58"/>
    </location>
</feature>